<comment type="function">
    <text evidence="7">Key enzyme in folate metabolism. Catalyzes an essential reaction for de novo glycine and purine synthesis, and for DNA precursor synthesis.</text>
</comment>
<comment type="similarity">
    <text evidence="2 7">Belongs to the dihydrofolate reductase family.</text>
</comment>
<proteinExistence type="inferred from homology"/>
<dbReference type="InterPro" id="IPR001796">
    <property type="entry name" value="DHFR_dom"/>
</dbReference>
<dbReference type="GO" id="GO:0046452">
    <property type="term" value="P:dihydrofolate metabolic process"/>
    <property type="evidence" value="ECO:0007669"/>
    <property type="project" value="TreeGrafter"/>
</dbReference>
<comment type="pathway">
    <text evidence="1 7">Cofactor biosynthesis; tetrahydrofolate biosynthesis; 5,6,7,8-tetrahydrofolate from 7,8-dihydrofolate: step 1/1.</text>
</comment>
<dbReference type="PATRIC" id="fig|1423782.4.peg.1166"/>
<evidence type="ECO:0000313" key="10">
    <source>
        <dbReference type="Proteomes" id="UP000051412"/>
    </source>
</evidence>
<dbReference type="GO" id="GO:0046655">
    <property type="term" value="P:folic acid metabolic process"/>
    <property type="evidence" value="ECO:0007669"/>
    <property type="project" value="TreeGrafter"/>
</dbReference>
<dbReference type="Pfam" id="PF00186">
    <property type="entry name" value="DHFR_1"/>
    <property type="match status" value="1"/>
</dbReference>
<evidence type="ECO:0000256" key="1">
    <source>
        <dbReference type="ARBA" id="ARBA00004903"/>
    </source>
</evidence>
<dbReference type="OrthoDB" id="9804315at2"/>
<dbReference type="RefSeq" id="WP_047770064.1">
    <property type="nucleotide sequence ID" value="NZ_AZGM01000140.1"/>
</dbReference>
<organism evidence="9 10">
    <name type="scientific">Limosilactobacillus panis DSM 6035</name>
    <dbReference type="NCBI Taxonomy" id="1423782"/>
    <lineage>
        <taxon>Bacteria</taxon>
        <taxon>Bacillati</taxon>
        <taxon>Bacillota</taxon>
        <taxon>Bacilli</taxon>
        <taxon>Lactobacillales</taxon>
        <taxon>Lactobacillaceae</taxon>
        <taxon>Limosilactobacillus</taxon>
    </lineage>
</organism>
<evidence type="ECO:0000313" key="9">
    <source>
        <dbReference type="EMBL" id="KRM24992.1"/>
    </source>
</evidence>
<dbReference type="SUPFAM" id="SSF53597">
    <property type="entry name" value="Dihydrofolate reductase-like"/>
    <property type="match status" value="1"/>
</dbReference>
<name>A0A0R1X470_9LACO</name>
<dbReference type="InterPro" id="IPR024072">
    <property type="entry name" value="DHFR-like_dom_sf"/>
</dbReference>
<dbReference type="PRINTS" id="PR00070">
    <property type="entry name" value="DHFR"/>
</dbReference>
<dbReference type="PANTHER" id="PTHR48069">
    <property type="entry name" value="DIHYDROFOLATE REDUCTASE"/>
    <property type="match status" value="1"/>
</dbReference>
<keyword evidence="4 7" id="KW-0554">One-carbon metabolism</keyword>
<dbReference type="Gene3D" id="3.40.430.10">
    <property type="entry name" value="Dihydrofolate Reductase, subunit A"/>
    <property type="match status" value="1"/>
</dbReference>
<keyword evidence="5 7" id="KW-0521">NADP</keyword>
<gene>
    <name evidence="9" type="ORF">FD32_GL001115</name>
</gene>
<dbReference type="PROSITE" id="PS51330">
    <property type="entry name" value="DHFR_2"/>
    <property type="match status" value="1"/>
</dbReference>
<comment type="caution">
    <text evidence="9">The sequence shown here is derived from an EMBL/GenBank/DDBJ whole genome shotgun (WGS) entry which is preliminary data.</text>
</comment>
<evidence type="ECO:0000256" key="6">
    <source>
        <dbReference type="ARBA" id="ARBA00023002"/>
    </source>
</evidence>
<evidence type="ECO:0000259" key="8">
    <source>
        <dbReference type="PROSITE" id="PS51330"/>
    </source>
</evidence>
<dbReference type="AlphaFoldDB" id="A0A0R1X470"/>
<feature type="domain" description="DHFR" evidence="8">
    <location>
        <begin position="3"/>
        <end position="165"/>
    </location>
</feature>
<dbReference type="GO" id="GO:0046654">
    <property type="term" value="P:tetrahydrofolate biosynthetic process"/>
    <property type="evidence" value="ECO:0007669"/>
    <property type="project" value="UniProtKB-UniPathway"/>
</dbReference>
<keyword evidence="6 7" id="KW-0560">Oxidoreductase</keyword>
<dbReference type="CDD" id="cd00209">
    <property type="entry name" value="DHFR"/>
    <property type="match status" value="1"/>
</dbReference>
<dbReference type="EMBL" id="AZGM01000140">
    <property type="protein sequence ID" value="KRM24992.1"/>
    <property type="molecule type" value="Genomic_DNA"/>
</dbReference>
<dbReference type="UniPathway" id="UPA00077">
    <property type="reaction ID" value="UER00158"/>
</dbReference>
<dbReference type="GO" id="GO:0006730">
    <property type="term" value="P:one-carbon metabolic process"/>
    <property type="evidence" value="ECO:0007669"/>
    <property type="project" value="UniProtKB-KW"/>
</dbReference>
<dbReference type="PANTHER" id="PTHR48069:SF3">
    <property type="entry name" value="DIHYDROFOLATE REDUCTASE"/>
    <property type="match status" value="1"/>
</dbReference>
<dbReference type="GO" id="GO:0004146">
    <property type="term" value="F:dihydrofolate reductase activity"/>
    <property type="evidence" value="ECO:0007669"/>
    <property type="project" value="UniProtKB-EC"/>
</dbReference>
<dbReference type="EC" id="1.5.1.3" evidence="3 7"/>
<evidence type="ECO:0000256" key="7">
    <source>
        <dbReference type="PIRNR" id="PIRNR000194"/>
    </source>
</evidence>
<dbReference type="STRING" id="1423782.FD32_GL001115"/>
<accession>A0A0R1X470</accession>
<protein>
    <recommendedName>
        <fullName evidence="3 7">Dihydrofolate reductase</fullName>
        <ecNumber evidence="3 7">1.5.1.3</ecNumber>
    </recommendedName>
</protein>
<evidence type="ECO:0000256" key="4">
    <source>
        <dbReference type="ARBA" id="ARBA00022563"/>
    </source>
</evidence>
<dbReference type="InterPro" id="IPR012259">
    <property type="entry name" value="DHFR"/>
</dbReference>
<evidence type="ECO:0000256" key="3">
    <source>
        <dbReference type="ARBA" id="ARBA00012856"/>
    </source>
</evidence>
<dbReference type="PIRSF" id="PIRSF000194">
    <property type="entry name" value="DHFR"/>
    <property type="match status" value="1"/>
</dbReference>
<evidence type="ECO:0000256" key="5">
    <source>
        <dbReference type="ARBA" id="ARBA00022857"/>
    </source>
</evidence>
<dbReference type="GO" id="GO:0050661">
    <property type="term" value="F:NADP binding"/>
    <property type="evidence" value="ECO:0007669"/>
    <property type="project" value="InterPro"/>
</dbReference>
<dbReference type="Proteomes" id="UP000051412">
    <property type="component" value="Unassembled WGS sequence"/>
</dbReference>
<reference evidence="9 10" key="1">
    <citation type="journal article" date="2015" name="Genome Announc.">
        <title>Expanding the biotechnology potential of lactobacilli through comparative genomics of 213 strains and associated genera.</title>
        <authorList>
            <person name="Sun Z."/>
            <person name="Harris H.M."/>
            <person name="McCann A."/>
            <person name="Guo C."/>
            <person name="Argimon S."/>
            <person name="Zhang W."/>
            <person name="Yang X."/>
            <person name="Jeffery I.B."/>
            <person name="Cooney J.C."/>
            <person name="Kagawa T.F."/>
            <person name="Liu W."/>
            <person name="Song Y."/>
            <person name="Salvetti E."/>
            <person name="Wrobel A."/>
            <person name="Rasinkangas P."/>
            <person name="Parkhill J."/>
            <person name="Rea M.C."/>
            <person name="O'Sullivan O."/>
            <person name="Ritari J."/>
            <person name="Douillard F.P."/>
            <person name="Paul Ross R."/>
            <person name="Yang R."/>
            <person name="Briner A.E."/>
            <person name="Felis G.E."/>
            <person name="de Vos W.M."/>
            <person name="Barrangou R."/>
            <person name="Klaenhammer T.R."/>
            <person name="Caufield P.W."/>
            <person name="Cui Y."/>
            <person name="Zhang H."/>
            <person name="O'Toole P.W."/>
        </authorList>
    </citation>
    <scope>NUCLEOTIDE SEQUENCE [LARGE SCALE GENOMIC DNA]</scope>
    <source>
        <strain evidence="9 10">DSM 6035</strain>
    </source>
</reference>
<comment type="catalytic activity">
    <reaction evidence="7">
        <text>(6S)-5,6,7,8-tetrahydrofolate + NADP(+) = 7,8-dihydrofolate + NADPH + H(+)</text>
        <dbReference type="Rhea" id="RHEA:15009"/>
        <dbReference type="ChEBI" id="CHEBI:15378"/>
        <dbReference type="ChEBI" id="CHEBI:57451"/>
        <dbReference type="ChEBI" id="CHEBI:57453"/>
        <dbReference type="ChEBI" id="CHEBI:57783"/>
        <dbReference type="ChEBI" id="CHEBI:58349"/>
        <dbReference type="EC" id="1.5.1.3"/>
    </reaction>
</comment>
<dbReference type="GO" id="GO:0005829">
    <property type="term" value="C:cytosol"/>
    <property type="evidence" value="ECO:0007669"/>
    <property type="project" value="TreeGrafter"/>
</dbReference>
<keyword evidence="10" id="KW-1185">Reference proteome</keyword>
<evidence type="ECO:0000256" key="2">
    <source>
        <dbReference type="ARBA" id="ARBA00009539"/>
    </source>
</evidence>
<sequence length="165" mass="19186">MKKITYVWAEDLDGWIGKDGSLPWHVKADMQHFKRVTADHPVVMGRRTFDSIGRPLPGRQNIVLTHREIKDKRVVSFQNLADLKKWIKENSAPVVDIIGGGRLFTELMSLVTVLHRTIINGHYEGDTKMPPVNYDQWHLQDRQTVTKDGQPVCWFEEWQLNVKEN</sequence>